<keyword evidence="3" id="KW-1185">Reference proteome</keyword>
<dbReference type="eggNOG" id="KOG4313">
    <property type="taxonomic scope" value="Eukaryota"/>
</dbReference>
<dbReference type="Pfam" id="PF00293">
    <property type="entry name" value="NUDIX"/>
    <property type="match status" value="1"/>
</dbReference>
<dbReference type="AlphaFoldDB" id="K0KMF3"/>
<dbReference type="GO" id="GO:0044715">
    <property type="term" value="F:8-oxo-dGDP phosphatase activity"/>
    <property type="evidence" value="ECO:0007669"/>
    <property type="project" value="TreeGrafter"/>
</dbReference>
<accession>K0KMF3</accession>
<dbReference type="Proteomes" id="UP000009328">
    <property type="component" value="Unassembled WGS sequence"/>
</dbReference>
<dbReference type="Gene3D" id="3.90.79.10">
    <property type="entry name" value="Nucleoside Triphosphate Pyrophosphohydrolase"/>
    <property type="match status" value="1"/>
</dbReference>
<dbReference type="SUPFAM" id="SSF55811">
    <property type="entry name" value="Nudix"/>
    <property type="match status" value="1"/>
</dbReference>
<sequence>MNLLGIVESVNSFTYGEKPNDLYILRSHDGKQPLGYVVPDVAKELNKFPNVFQVDDDLVQIKISSNLDTIEKRNRGFKEVADSLNESGFIKGWRNELFIIHYPAHEPYVYLERAFSPLLGIVMYGIHANCYIPKELSSTGEIQFWIPRRSKTKSTHPGMLDNTVGGGLGHPFGVFDTLIKESEEEAGLERSFVKKNAKAVGTVSYTLCDKQFNYGYELGLIQPEVQYIYDIPCDESIVPKPNDNEVECFHLMSFEEVWTNLLDEQFKPSCALVIIDFLTRHGFVNSENEPDYVEILAKLHRLPPFPLR</sequence>
<dbReference type="HOGENOM" id="CLU_048013_0_1_1"/>
<evidence type="ECO:0000259" key="1">
    <source>
        <dbReference type="PROSITE" id="PS51462"/>
    </source>
</evidence>
<evidence type="ECO:0000313" key="2">
    <source>
        <dbReference type="EMBL" id="CCH42559.1"/>
    </source>
</evidence>
<dbReference type="Pfam" id="PF15916">
    <property type="entry name" value="DUF4743"/>
    <property type="match status" value="1"/>
</dbReference>
<comment type="caution">
    <text evidence="2">The sequence shown here is derived from an EMBL/GenBank/DDBJ whole genome shotgun (WGS) entry which is preliminary data.</text>
</comment>
<feature type="domain" description="Nudix hydrolase" evidence="1">
    <location>
        <begin position="123"/>
        <end position="276"/>
    </location>
</feature>
<name>K0KMF3_WICCF</name>
<dbReference type="InParanoid" id="K0KMF3"/>
<protein>
    <submittedName>
        <fullName evidence="2">Nudix hydrolase</fullName>
        <ecNumber evidence="2">3.6.1.-</ecNumber>
    </submittedName>
</protein>
<dbReference type="InterPro" id="IPR000086">
    <property type="entry name" value="NUDIX_hydrolase_dom"/>
</dbReference>
<dbReference type="STRING" id="1206466.K0KMF3"/>
<organism evidence="2 3">
    <name type="scientific">Wickerhamomyces ciferrii (strain ATCC 14091 / BCRC 22168 / CBS 111 / JCM 3599 / NBRC 0793 / NRRL Y-1031 F-60-10)</name>
    <name type="common">Yeast</name>
    <name type="synonym">Pichia ciferrii</name>
    <dbReference type="NCBI Taxonomy" id="1206466"/>
    <lineage>
        <taxon>Eukaryota</taxon>
        <taxon>Fungi</taxon>
        <taxon>Dikarya</taxon>
        <taxon>Ascomycota</taxon>
        <taxon>Saccharomycotina</taxon>
        <taxon>Saccharomycetes</taxon>
        <taxon>Phaffomycetales</taxon>
        <taxon>Wickerhamomycetaceae</taxon>
        <taxon>Wickerhamomyces</taxon>
    </lineage>
</organism>
<gene>
    <name evidence="2" type="ORF">BN7_2103</name>
</gene>
<dbReference type="PROSITE" id="PS51462">
    <property type="entry name" value="NUDIX"/>
    <property type="match status" value="1"/>
</dbReference>
<dbReference type="CDD" id="cd03676">
    <property type="entry name" value="NUDIX_Tnr3_like"/>
    <property type="match status" value="1"/>
</dbReference>
<dbReference type="FunCoup" id="K0KMF3">
    <property type="interactions" value="62"/>
</dbReference>
<dbReference type="InterPro" id="IPR031804">
    <property type="entry name" value="DUF4743"/>
</dbReference>
<dbReference type="EMBL" id="CAIF01000048">
    <property type="protein sequence ID" value="CCH42559.1"/>
    <property type="molecule type" value="Genomic_DNA"/>
</dbReference>
<dbReference type="FunFam" id="3.90.79.10:FF:000019">
    <property type="entry name" value="Thiamin pyrophosphokinase, putative"/>
    <property type="match status" value="1"/>
</dbReference>
<dbReference type="PANTHER" id="PTHR13622:SF8">
    <property type="entry name" value="THIAMIN PYROPHOSPHOKINASE 1"/>
    <property type="match status" value="1"/>
</dbReference>
<dbReference type="PANTHER" id="PTHR13622">
    <property type="entry name" value="THIAMIN PYROPHOSPHOKINASE"/>
    <property type="match status" value="1"/>
</dbReference>
<reference evidence="2 3" key="1">
    <citation type="journal article" date="2012" name="Eukaryot. Cell">
        <title>Draft genome sequence of Wickerhamomyces ciferrii NRRL Y-1031 F-60-10.</title>
        <authorList>
            <person name="Schneider J."/>
            <person name="Andrea H."/>
            <person name="Blom J."/>
            <person name="Jaenicke S."/>
            <person name="Ruckert C."/>
            <person name="Schorsch C."/>
            <person name="Szczepanowski R."/>
            <person name="Farwick M."/>
            <person name="Goesmann A."/>
            <person name="Puhler A."/>
            <person name="Schaffer S."/>
            <person name="Tauch A."/>
            <person name="Kohler T."/>
            <person name="Brinkrolf K."/>
        </authorList>
    </citation>
    <scope>NUCLEOTIDE SEQUENCE [LARGE SCALE GENOMIC DNA]</scope>
    <source>
        <strain evidence="3">ATCC 14091 / BCRC 22168 / CBS 111 / JCM 3599 / NBRC 0793 / NRRL Y-1031 F-60-10</strain>
    </source>
</reference>
<keyword evidence="2" id="KW-0378">Hydrolase</keyword>
<dbReference type="InterPro" id="IPR015797">
    <property type="entry name" value="NUDIX_hydrolase-like_dom_sf"/>
</dbReference>
<proteinExistence type="predicted"/>
<evidence type="ECO:0000313" key="3">
    <source>
        <dbReference type="Proteomes" id="UP000009328"/>
    </source>
</evidence>
<dbReference type="EC" id="3.6.1.-" evidence="2"/>